<proteinExistence type="predicted"/>
<dbReference type="EMBL" id="JACCFJ010000001">
    <property type="protein sequence ID" value="NYI83559.1"/>
    <property type="molecule type" value="Genomic_DNA"/>
</dbReference>
<dbReference type="Gene3D" id="3.30.70.1210">
    <property type="entry name" value="Crispr-associated protein, domain 2"/>
    <property type="match status" value="1"/>
</dbReference>
<organism evidence="1 2">
    <name type="scientific">Saccharopolyspora hordei</name>
    <dbReference type="NCBI Taxonomy" id="1838"/>
    <lineage>
        <taxon>Bacteria</taxon>
        <taxon>Bacillati</taxon>
        <taxon>Actinomycetota</taxon>
        <taxon>Actinomycetes</taxon>
        <taxon>Pseudonocardiales</taxon>
        <taxon>Pseudonocardiaceae</taxon>
        <taxon>Saccharopolyspora</taxon>
    </lineage>
</organism>
<dbReference type="CDD" id="cd09727">
    <property type="entry name" value="Cas6_I-E"/>
    <property type="match status" value="1"/>
</dbReference>
<name>A0A853AKH1_9PSEU</name>
<dbReference type="Pfam" id="PF08798">
    <property type="entry name" value="CRISPR_assoc"/>
    <property type="match status" value="1"/>
</dbReference>
<sequence>MYLSRLTPDTTAHAFRRDHCDLHQMHRTIMSGFPDTTAGTPARTHHAVLWRLDPARTGFTLYVQSRTRPSWDHLDGYLSRPAEVRDLSPLLDALQPGQSFAFRLMGNPTKRLRLEDQGDPDRVSRRDNRYPILKPEAQITWLIKQGAKHGFAIPADTGDRPDVAVTSFPRLTGLQSGQRLNKLTVSPVRYDGHLIITDRDAFIEAVANGVGPAKSYGCGLLSLAPPHRN</sequence>
<dbReference type="Proteomes" id="UP000587002">
    <property type="component" value="Unassembled WGS sequence"/>
</dbReference>
<protein>
    <submittedName>
        <fullName evidence="1">CRISPR system Cascade subunit CasE</fullName>
    </submittedName>
</protein>
<dbReference type="SMART" id="SM01101">
    <property type="entry name" value="CRISPR_assoc"/>
    <property type="match status" value="1"/>
</dbReference>
<gene>
    <name evidence="1" type="ORF">HNR68_002189</name>
</gene>
<dbReference type="NCBIfam" id="TIGR01907">
    <property type="entry name" value="casE_Cse3"/>
    <property type="match status" value="1"/>
</dbReference>
<dbReference type="AlphaFoldDB" id="A0A853AKH1"/>
<comment type="caution">
    <text evidence="1">The sequence shown here is derived from an EMBL/GenBank/DDBJ whole genome shotgun (WGS) entry which is preliminary data.</text>
</comment>
<evidence type="ECO:0000313" key="1">
    <source>
        <dbReference type="EMBL" id="NYI83559.1"/>
    </source>
</evidence>
<evidence type="ECO:0000313" key="2">
    <source>
        <dbReference type="Proteomes" id="UP000587002"/>
    </source>
</evidence>
<dbReference type="InterPro" id="IPR010179">
    <property type="entry name" value="CRISPR-assoc_prot_Cse3"/>
</dbReference>
<dbReference type="SUPFAM" id="SSF117987">
    <property type="entry name" value="CRISPR-associated protein"/>
    <property type="match status" value="2"/>
</dbReference>
<dbReference type="RefSeq" id="WP_179720124.1">
    <property type="nucleotide sequence ID" value="NZ_BAABFH010000001.1"/>
</dbReference>
<dbReference type="Gene3D" id="3.30.70.1200">
    <property type="entry name" value="Crispr-associated protein, domain 1"/>
    <property type="match status" value="1"/>
</dbReference>
<reference evidence="1 2" key="1">
    <citation type="submission" date="2020-07" db="EMBL/GenBank/DDBJ databases">
        <title>Sequencing the genomes of 1000 actinobacteria strains.</title>
        <authorList>
            <person name="Klenk H.-P."/>
        </authorList>
    </citation>
    <scope>NUCLEOTIDE SEQUENCE [LARGE SCALE GENOMIC DNA]</scope>
    <source>
        <strain evidence="1 2">DSM 44065</strain>
    </source>
</reference>
<accession>A0A853AKH1</accession>
<keyword evidence="2" id="KW-1185">Reference proteome</keyword>